<evidence type="ECO:0000313" key="1">
    <source>
        <dbReference type="EMBL" id="CAG6457254.1"/>
    </source>
</evidence>
<dbReference type="EMBL" id="HBUE01032499">
    <property type="protein sequence ID" value="CAG6457257.1"/>
    <property type="molecule type" value="Transcribed_RNA"/>
</dbReference>
<dbReference type="AlphaFoldDB" id="A0A8D8AHI8"/>
<sequence>MPTSRTWSTSCKSFPTAGTGRRCAAGTASRRTWTGSWRWSGARTANGRWRTIARRKWTAVGRRRSRRTFTRVTVTVAVAEATSSSGMAAIRSRVIRIIR</sequence>
<protein>
    <submittedName>
        <fullName evidence="1">(northern house mosquito) hypothetical protein</fullName>
    </submittedName>
</protein>
<accession>A0A8D8AHI8</accession>
<name>A0A8D8AHI8_CULPI</name>
<reference evidence="1" key="1">
    <citation type="submission" date="2021-05" db="EMBL/GenBank/DDBJ databases">
        <authorList>
            <person name="Alioto T."/>
            <person name="Alioto T."/>
            <person name="Gomez Garrido J."/>
        </authorList>
    </citation>
    <scope>NUCLEOTIDE SEQUENCE</scope>
</reference>
<dbReference type="EMBL" id="HBUE01032498">
    <property type="protein sequence ID" value="CAG6457254.1"/>
    <property type="molecule type" value="Transcribed_RNA"/>
</dbReference>
<proteinExistence type="predicted"/>
<organism evidence="1">
    <name type="scientific">Culex pipiens</name>
    <name type="common">House mosquito</name>
    <dbReference type="NCBI Taxonomy" id="7175"/>
    <lineage>
        <taxon>Eukaryota</taxon>
        <taxon>Metazoa</taxon>
        <taxon>Ecdysozoa</taxon>
        <taxon>Arthropoda</taxon>
        <taxon>Hexapoda</taxon>
        <taxon>Insecta</taxon>
        <taxon>Pterygota</taxon>
        <taxon>Neoptera</taxon>
        <taxon>Endopterygota</taxon>
        <taxon>Diptera</taxon>
        <taxon>Nematocera</taxon>
        <taxon>Culicoidea</taxon>
        <taxon>Culicidae</taxon>
        <taxon>Culicinae</taxon>
        <taxon>Culicini</taxon>
        <taxon>Culex</taxon>
        <taxon>Culex</taxon>
    </lineage>
</organism>